<accession>M0AE79</accession>
<keyword evidence="2" id="KW-1185">Reference proteome</keyword>
<dbReference type="EMBL" id="AOIL01000001">
    <property type="protein sequence ID" value="ELY96849.1"/>
    <property type="molecule type" value="Genomic_DNA"/>
</dbReference>
<reference evidence="1 2" key="1">
    <citation type="journal article" date="2014" name="PLoS Genet.">
        <title>Phylogenetically driven sequencing of extremely halophilic archaea reveals strategies for static and dynamic osmo-response.</title>
        <authorList>
            <person name="Becker E.A."/>
            <person name="Seitzer P.M."/>
            <person name="Tritt A."/>
            <person name="Larsen D."/>
            <person name="Krusor M."/>
            <person name="Yao A.I."/>
            <person name="Wu D."/>
            <person name="Madern D."/>
            <person name="Eisen J.A."/>
            <person name="Darling A.E."/>
            <person name="Facciotti M.T."/>
        </authorList>
    </citation>
    <scope>NUCLEOTIDE SEQUENCE [LARGE SCALE GENOMIC DNA]</scope>
    <source>
        <strain evidence="1 2">DSM 12281</strain>
    </source>
</reference>
<proteinExistence type="predicted"/>
<dbReference type="Pfam" id="PF11578">
    <property type="entry name" value="DUF3237"/>
    <property type="match status" value="1"/>
</dbReference>
<dbReference type="AlphaFoldDB" id="M0AE79"/>
<organism evidence="1 2">
    <name type="scientific">Natrialba taiwanensis DSM 12281</name>
    <dbReference type="NCBI Taxonomy" id="1230458"/>
    <lineage>
        <taxon>Archaea</taxon>
        <taxon>Methanobacteriati</taxon>
        <taxon>Methanobacteriota</taxon>
        <taxon>Stenosarchaea group</taxon>
        <taxon>Halobacteria</taxon>
        <taxon>Halobacteriales</taxon>
        <taxon>Natrialbaceae</taxon>
        <taxon>Natrialba</taxon>
    </lineage>
</organism>
<evidence type="ECO:0000313" key="1">
    <source>
        <dbReference type="EMBL" id="ELY96849.1"/>
    </source>
</evidence>
<name>M0AE79_9EURY</name>
<dbReference type="STRING" id="1230458.C484_00405"/>
<protein>
    <submittedName>
        <fullName evidence="1">Uncharacterized protein</fullName>
    </submittedName>
</protein>
<gene>
    <name evidence="1" type="ORF">C484_00405</name>
</gene>
<dbReference type="Proteomes" id="UP000011648">
    <property type="component" value="Unassembled WGS sequence"/>
</dbReference>
<dbReference type="PATRIC" id="fig|1230458.4.peg.77"/>
<comment type="caution">
    <text evidence="1">The sequence shown here is derived from an EMBL/GenBank/DDBJ whole genome shotgun (WGS) entry which is preliminary data.</text>
</comment>
<evidence type="ECO:0000313" key="2">
    <source>
        <dbReference type="Proteomes" id="UP000011648"/>
    </source>
</evidence>
<sequence length="53" mass="6093">MDYQLFRAERPTKLVAKYAFETADPELDWLTRHVFVAGTRQPTGVRLVVSRVG</sequence>